<reference evidence="2 3" key="1">
    <citation type="journal article" date="2014" name="PLoS Genet.">
        <title>Analysis of the Phlebiopsis gigantea genome, transcriptome and secretome provides insight into its pioneer colonization strategies of wood.</title>
        <authorList>
            <person name="Hori C."/>
            <person name="Ishida T."/>
            <person name="Igarashi K."/>
            <person name="Samejima M."/>
            <person name="Suzuki H."/>
            <person name="Master E."/>
            <person name="Ferreira P."/>
            <person name="Ruiz-Duenas F.J."/>
            <person name="Held B."/>
            <person name="Canessa P."/>
            <person name="Larrondo L.F."/>
            <person name="Schmoll M."/>
            <person name="Druzhinina I.S."/>
            <person name="Kubicek C.P."/>
            <person name="Gaskell J.A."/>
            <person name="Kersten P."/>
            <person name="St John F."/>
            <person name="Glasner J."/>
            <person name="Sabat G."/>
            <person name="Splinter BonDurant S."/>
            <person name="Syed K."/>
            <person name="Yadav J."/>
            <person name="Mgbeahuruike A.C."/>
            <person name="Kovalchuk A."/>
            <person name="Asiegbu F.O."/>
            <person name="Lackner G."/>
            <person name="Hoffmeister D."/>
            <person name="Rencoret J."/>
            <person name="Gutierrez A."/>
            <person name="Sun H."/>
            <person name="Lindquist E."/>
            <person name="Barry K."/>
            <person name="Riley R."/>
            <person name="Grigoriev I.V."/>
            <person name="Henrissat B."/>
            <person name="Kues U."/>
            <person name="Berka R.M."/>
            <person name="Martinez A.T."/>
            <person name="Covert S.F."/>
            <person name="Blanchette R.A."/>
            <person name="Cullen D."/>
        </authorList>
    </citation>
    <scope>NUCLEOTIDE SEQUENCE [LARGE SCALE GENOMIC DNA]</scope>
    <source>
        <strain evidence="2 3">11061_1 CR5-6</strain>
    </source>
</reference>
<dbReference type="AlphaFoldDB" id="A0A0C3S5F1"/>
<organism evidence="2 3">
    <name type="scientific">Phlebiopsis gigantea (strain 11061_1 CR5-6)</name>
    <name type="common">White-rot fungus</name>
    <name type="synonym">Peniophora gigantea</name>
    <dbReference type="NCBI Taxonomy" id="745531"/>
    <lineage>
        <taxon>Eukaryota</taxon>
        <taxon>Fungi</taxon>
        <taxon>Dikarya</taxon>
        <taxon>Basidiomycota</taxon>
        <taxon>Agaricomycotina</taxon>
        <taxon>Agaricomycetes</taxon>
        <taxon>Polyporales</taxon>
        <taxon>Phanerochaetaceae</taxon>
        <taxon>Phlebiopsis</taxon>
    </lineage>
</organism>
<protein>
    <submittedName>
        <fullName evidence="2">Uncharacterized protein</fullName>
    </submittedName>
</protein>
<evidence type="ECO:0000256" key="1">
    <source>
        <dbReference type="SAM" id="MobiDB-lite"/>
    </source>
</evidence>
<feature type="region of interest" description="Disordered" evidence="1">
    <location>
        <begin position="101"/>
        <end position="162"/>
    </location>
</feature>
<dbReference type="EMBL" id="KN840448">
    <property type="protein sequence ID" value="KIP11226.1"/>
    <property type="molecule type" value="Genomic_DNA"/>
</dbReference>
<feature type="compositionally biased region" description="Basic and acidic residues" evidence="1">
    <location>
        <begin position="101"/>
        <end position="122"/>
    </location>
</feature>
<name>A0A0C3S5F1_PHLG1</name>
<dbReference type="STRING" id="745531.A0A0C3S5F1"/>
<dbReference type="HOGENOM" id="CLU_051038_0_0_1"/>
<dbReference type="OrthoDB" id="5550090at2759"/>
<evidence type="ECO:0000313" key="2">
    <source>
        <dbReference type="EMBL" id="KIP11226.1"/>
    </source>
</evidence>
<sequence>MSPTKRSTKSIKIHVPRHNSQRLGPLTISQVEAIARKKKQRVDIRQTAYESSSIMAQAVDHASEWNSLLMTARAERGPQWDIGTQQFLVDEHSELYYDPTPLREHEKEAKSEEAESQQKTERQSMPPPDVMVSPQIRRGPHSNSQGPSPMVYANSPRHASQIPPGMPFNNMPPVPPAQFYGNGDMGGPSPMRMGNMGVPIDPMGSMGAGMAVGMGNMGMGMGPMGNMGPMGVPMGMSMGGGMGGGMAMGSPDPRRGAMRRGMSMGMGDDGYGGMH</sequence>
<evidence type="ECO:0000313" key="3">
    <source>
        <dbReference type="Proteomes" id="UP000053257"/>
    </source>
</evidence>
<proteinExistence type="predicted"/>
<gene>
    <name evidence="2" type="ORF">PHLGIDRAFT_125101</name>
</gene>
<dbReference type="Proteomes" id="UP000053257">
    <property type="component" value="Unassembled WGS sequence"/>
</dbReference>
<keyword evidence="3" id="KW-1185">Reference proteome</keyword>
<accession>A0A0C3S5F1</accession>